<protein>
    <submittedName>
        <fullName evidence="1">Uncharacterized protein</fullName>
    </submittedName>
</protein>
<sequence length="117" mass="13727">MGFDNSDIVKQLFSDIIFCQFRKTKYICIRNGKIKEIRLEYTVQVFIDNTFAKLYSASDSKKIWLDINRFLNYTGKVLFGLEYSYTQSCIEQVQIPSCIILQWAFGGVLEYHLKKNA</sequence>
<proteinExistence type="predicted"/>
<comment type="caution">
    <text evidence="1">The sequence shown here is derived from an EMBL/GenBank/DDBJ whole genome shotgun (WGS) entry which is preliminary data.</text>
</comment>
<dbReference type="Proteomes" id="UP000615446">
    <property type="component" value="Unassembled WGS sequence"/>
</dbReference>
<accession>A0A8H3LS05</accession>
<dbReference type="EMBL" id="BLAL01000203">
    <property type="protein sequence ID" value="GES91436.1"/>
    <property type="molecule type" value="Genomic_DNA"/>
</dbReference>
<dbReference type="AlphaFoldDB" id="A0A8H3LS05"/>
<reference evidence="1" key="1">
    <citation type="submission" date="2019-10" db="EMBL/GenBank/DDBJ databases">
        <title>Conservation and host-specific expression of non-tandemly repeated heterogenous ribosome RNA gene in arbuscular mycorrhizal fungi.</title>
        <authorList>
            <person name="Maeda T."/>
            <person name="Kobayashi Y."/>
            <person name="Nakagawa T."/>
            <person name="Ezawa T."/>
            <person name="Yamaguchi K."/>
            <person name="Bino T."/>
            <person name="Nishimoto Y."/>
            <person name="Shigenobu S."/>
            <person name="Kawaguchi M."/>
        </authorList>
    </citation>
    <scope>NUCLEOTIDE SEQUENCE</scope>
    <source>
        <strain evidence="1">HR1</strain>
    </source>
</reference>
<dbReference type="OrthoDB" id="2463731at2759"/>
<gene>
    <name evidence="1" type="ORF">RCL2_001825500</name>
</gene>
<organism evidence="1 2">
    <name type="scientific">Rhizophagus clarus</name>
    <dbReference type="NCBI Taxonomy" id="94130"/>
    <lineage>
        <taxon>Eukaryota</taxon>
        <taxon>Fungi</taxon>
        <taxon>Fungi incertae sedis</taxon>
        <taxon>Mucoromycota</taxon>
        <taxon>Glomeromycotina</taxon>
        <taxon>Glomeromycetes</taxon>
        <taxon>Glomerales</taxon>
        <taxon>Glomeraceae</taxon>
        <taxon>Rhizophagus</taxon>
    </lineage>
</organism>
<name>A0A8H3LS05_9GLOM</name>
<evidence type="ECO:0000313" key="2">
    <source>
        <dbReference type="Proteomes" id="UP000615446"/>
    </source>
</evidence>
<evidence type="ECO:0000313" key="1">
    <source>
        <dbReference type="EMBL" id="GES91436.1"/>
    </source>
</evidence>